<gene>
    <name evidence="1" type="ORF">EYF80_000236</name>
</gene>
<proteinExistence type="predicted"/>
<sequence>MSPVLALMILPSSSSSGVVKNVSESLLGNVGAELSAALTGAELSAAGDVPPFSVVGSNRENVVDIITGTRGVSGFSLRL</sequence>
<organism evidence="1 2">
    <name type="scientific">Liparis tanakae</name>
    <name type="common">Tanaka's snailfish</name>
    <dbReference type="NCBI Taxonomy" id="230148"/>
    <lineage>
        <taxon>Eukaryota</taxon>
        <taxon>Metazoa</taxon>
        <taxon>Chordata</taxon>
        <taxon>Craniata</taxon>
        <taxon>Vertebrata</taxon>
        <taxon>Euteleostomi</taxon>
        <taxon>Actinopterygii</taxon>
        <taxon>Neopterygii</taxon>
        <taxon>Teleostei</taxon>
        <taxon>Neoteleostei</taxon>
        <taxon>Acanthomorphata</taxon>
        <taxon>Eupercaria</taxon>
        <taxon>Perciformes</taxon>
        <taxon>Cottioidei</taxon>
        <taxon>Cottales</taxon>
        <taxon>Liparidae</taxon>
        <taxon>Liparis</taxon>
    </lineage>
</organism>
<dbReference type="EMBL" id="SRLO01000001">
    <property type="protein sequence ID" value="TNN89633.1"/>
    <property type="molecule type" value="Genomic_DNA"/>
</dbReference>
<evidence type="ECO:0000313" key="1">
    <source>
        <dbReference type="EMBL" id="TNN89633.1"/>
    </source>
</evidence>
<name>A0A4Z2JIJ5_9TELE</name>
<keyword evidence="2" id="KW-1185">Reference proteome</keyword>
<protein>
    <submittedName>
        <fullName evidence="1">Uncharacterized protein</fullName>
    </submittedName>
</protein>
<dbReference type="AlphaFoldDB" id="A0A4Z2JIJ5"/>
<accession>A0A4Z2JIJ5</accession>
<dbReference type="Proteomes" id="UP000314294">
    <property type="component" value="Unassembled WGS sequence"/>
</dbReference>
<evidence type="ECO:0000313" key="2">
    <source>
        <dbReference type="Proteomes" id="UP000314294"/>
    </source>
</evidence>
<reference evidence="1 2" key="1">
    <citation type="submission" date="2019-03" db="EMBL/GenBank/DDBJ databases">
        <title>First draft genome of Liparis tanakae, snailfish: a comprehensive survey of snailfish specific genes.</title>
        <authorList>
            <person name="Kim W."/>
            <person name="Song I."/>
            <person name="Jeong J.-H."/>
            <person name="Kim D."/>
            <person name="Kim S."/>
            <person name="Ryu S."/>
            <person name="Song J.Y."/>
            <person name="Lee S.K."/>
        </authorList>
    </citation>
    <scope>NUCLEOTIDE SEQUENCE [LARGE SCALE GENOMIC DNA]</scope>
    <source>
        <tissue evidence="1">Muscle</tissue>
    </source>
</reference>
<comment type="caution">
    <text evidence="1">The sequence shown here is derived from an EMBL/GenBank/DDBJ whole genome shotgun (WGS) entry which is preliminary data.</text>
</comment>